<sequence length="126" mass="14927">MVETKQLLFYIEISDIETKALEGQFISGKGQLLIDYYIWAEYFCNYENAPDLFYNFKIDKIRKVKIPEKFIHRHDNGFSSPTSLATNDYNENDTEEIEDMNDKKSDTSFFLLDLKAINEKIERTFI</sequence>
<protein>
    <submittedName>
        <fullName evidence="1">Uncharacterized protein</fullName>
    </submittedName>
</protein>
<comment type="caution">
    <text evidence="1">The sequence shown here is derived from an EMBL/GenBank/DDBJ whole genome shotgun (WGS) entry which is preliminary data.</text>
</comment>
<organism evidence="1">
    <name type="scientific">bioreactor metagenome</name>
    <dbReference type="NCBI Taxonomy" id="1076179"/>
    <lineage>
        <taxon>unclassified sequences</taxon>
        <taxon>metagenomes</taxon>
        <taxon>ecological metagenomes</taxon>
    </lineage>
</organism>
<evidence type="ECO:0000313" key="1">
    <source>
        <dbReference type="EMBL" id="MPN34501.1"/>
    </source>
</evidence>
<dbReference type="AlphaFoldDB" id="A0A645H647"/>
<gene>
    <name evidence="1" type="ORF">SDC9_181995</name>
</gene>
<name>A0A645H647_9ZZZZ</name>
<accession>A0A645H647</accession>
<proteinExistence type="predicted"/>
<dbReference type="EMBL" id="VSSQ01087573">
    <property type="protein sequence ID" value="MPN34501.1"/>
    <property type="molecule type" value="Genomic_DNA"/>
</dbReference>
<reference evidence="1" key="1">
    <citation type="submission" date="2019-08" db="EMBL/GenBank/DDBJ databases">
        <authorList>
            <person name="Kucharzyk K."/>
            <person name="Murdoch R.W."/>
            <person name="Higgins S."/>
            <person name="Loffler F."/>
        </authorList>
    </citation>
    <scope>NUCLEOTIDE SEQUENCE</scope>
</reference>